<protein>
    <submittedName>
        <fullName evidence="12">Methyl-accepting chemotaxis protein</fullName>
    </submittedName>
</protein>
<dbReference type="InterPro" id="IPR033480">
    <property type="entry name" value="sCache_2"/>
</dbReference>
<dbReference type="SUPFAM" id="SSF58104">
    <property type="entry name" value="Methyl-accepting chemotaxis protein (MCP) signaling domain"/>
    <property type="match status" value="1"/>
</dbReference>
<dbReference type="PROSITE" id="PS50111">
    <property type="entry name" value="CHEMOTAXIS_TRANSDUC_2"/>
    <property type="match status" value="1"/>
</dbReference>
<dbReference type="PROSITE" id="PS50885">
    <property type="entry name" value="HAMP"/>
    <property type="match status" value="1"/>
</dbReference>
<evidence type="ECO:0000256" key="6">
    <source>
        <dbReference type="ARBA" id="ARBA00023224"/>
    </source>
</evidence>
<dbReference type="Pfam" id="PF08269">
    <property type="entry name" value="dCache_2"/>
    <property type="match status" value="1"/>
</dbReference>
<keyword evidence="13" id="KW-1185">Reference proteome</keyword>
<dbReference type="PANTHER" id="PTHR32089">
    <property type="entry name" value="METHYL-ACCEPTING CHEMOTAXIS PROTEIN MCPB"/>
    <property type="match status" value="1"/>
</dbReference>
<dbReference type="CDD" id="cd06225">
    <property type="entry name" value="HAMP"/>
    <property type="match status" value="1"/>
</dbReference>
<sequence length="538" mass="59193">MKLSNISVRNKLFSLVAFSSVLLISACLYNLNEQKKSALHERESKLRSQVEVVVSLLDHFYQLRNDIGIENAKLEAMKAIQTIRYDGDNYFWILTPNSKVILHPAKPELNGVDAKSFKDGAGKFHWQEMVQIAQKSGSGFIDYRWLSPEGDLKDKISYVQLYPEWEWIVGSGILVADIQETFYEDAVKEAIVATILIAALSVLGYLISNNIVEPLRKLVKNIHKIADGDLTVRMNVSRTDELGEMSNEIDRMLEKLRDTLTMAHESAQQSSNLAYSIAQASEEVATSVNNQHSQLEVISTAMAEMSTTISDVASNAESTAQSTALVTGYAEQSGCEMEKTTKTISDVSHNIASANQMVVELQAGVNEISAVVSVIRDVSEQTNLLALNAAIEAARAGDQGRGFAVVADEVRNLAGRTQQSTDEVQQTIDSLVKRTLRTVEAMEQSNLKVEQSVTISQSTQSQLTTMVEELSRSNDMAAQIAAASEQQGLVANEMTQNVMAIHLAANEVKDASQMLAKESQNLATTSQLLNEQLKHFKV</sequence>
<keyword evidence="6 8" id="KW-0807">Transducer</keyword>
<organism evidence="12 13">
    <name type="scientific">Vibrio sinensis</name>
    <dbReference type="NCBI Taxonomy" id="2302434"/>
    <lineage>
        <taxon>Bacteria</taxon>
        <taxon>Pseudomonadati</taxon>
        <taxon>Pseudomonadota</taxon>
        <taxon>Gammaproteobacteria</taxon>
        <taxon>Vibrionales</taxon>
        <taxon>Vibrionaceae</taxon>
        <taxon>Vibrio</taxon>
    </lineage>
</organism>
<proteinExistence type="inferred from homology"/>
<dbReference type="InterPro" id="IPR004090">
    <property type="entry name" value="Chemotax_Me-accpt_rcpt"/>
</dbReference>
<dbReference type="GO" id="GO:0005886">
    <property type="term" value="C:plasma membrane"/>
    <property type="evidence" value="ECO:0007669"/>
    <property type="project" value="UniProtKB-SubCell"/>
</dbReference>
<dbReference type="Pfam" id="PF00015">
    <property type="entry name" value="MCPsignal"/>
    <property type="match status" value="1"/>
</dbReference>
<dbReference type="Gene3D" id="1.10.287.950">
    <property type="entry name" value="Methyl-accepting chemotaxis protein"/>
    <property type="match status" value="1"/>
</dbReference>
<evidence type="ECO:0000256" key="9">
    <source>
        <dbReference type="SAM" id="Phobius"/>
    </source>
</evidence>
<dbReference type="AlphaFoldDB" id="A0A3A6R494"/>
<feature type="domain" description="HAMP" evidence="11">
    <location>
        <begin position="209"/>
        <end position="261"/>
    </location>
</feature>
<gene>
    <name evidence="12" type="ORF">DZ860_02925</name>
</gene>
<dbReference type="RefSeq" id="WP_120029548.1">
    <property type="nucleotide sequence ID" value="NZ_QVMU01000001.1"/>
</dbReference>
<dbReference type="PRINTS" id="PR00260">
    <property type="entry name" value="CHEMTRNSDUCR"/>
</dbReference>
<evidence type="ECO:0000259" key="10">
    <source>
        <dbReference type="PROSITE" id="PS50111"/>
    </source>
</evidence>
<evidence type="ECO:0000259" key="11">
    <source>
        <dbReference type="PROSITE" id="PS50885"/>
    </source>
</evidence>
<dbReference type="EMBL" id="QVMU01000001">
    <property type="protein sequence ID" value="RJX75799.1"/>
    <property type="molecule type" value="Genomic_DNA"/>
</dbReference>
<comment type="subcellular location">
    <subcellularLocation>
        <location evidence="1">Cell membrane</location>
        <topology evidence="1">Multi-pass membrane protein</topology>
    </subcellularLocation>
</comment>
<feature type="transmembrane region" description="Helical" evidence="9">
    <location>
        <begin position="12"/>
        <end position="32"/>
    </location>
</feature>
<dbReference type="Gene3D" id="3.30.450.20">
    <property type="entry name" value="PAS domain"/>
    <property type="match status" value="1"/>
</dbReference>
<feature type="domain" description="Methyl-accepting transducer" evidence="10">
    <location>
        <begin position="266"/>
        <end position="502"/>
    </location>
</feature>
<dbReference type="SMART" id="SM00283">
    <property type="entry name" value="MA"/>
    <property type="match status" value="1"/>
</dbReference>
<dbReference type="InterPro" id="IPR004089">
    <property type="entry name" value="MCPsignal_dom"/>
</dbReference>
<evidence type="ECO:0000313" key="13">
    <source>
        <dbReference type="Proteomes" id="UP000273252"/>
    </source>
</evidence>
<evidence type="ECO:0000256" key="3">
    <source>
        <dbReference type="ARBA" id="ARBA00022692"/>
    </source>
</evidence>
<dbReference type="PANTHER" id="PTHR32089:SF120">
    <property type="entry name" value="METHYL-ACCEPTING CHEMOTAXIS PROTEIN TLPQ"/>
    <property type="match status" value="1"/>
</dbReference>
<keyword evidence="2" id="KW-1003">Cell membrane</keyword>
<dbReference type="FunFam" id="1.10.287.950:FF:000001">
    <property type="entry name" value="Methyl-accepting chemotaxis sensory transducer"/>
    <property type="match status" value="1"/>
</dbReference>
<dbReference type="GO" id="GO:0007165">
    <property type="term" value="P:signal transduction"/>
    <property type="evidence" value="ECO:0007669"/>
    <property type="project" value="UniProtKB-KW"/>
</dbReference>
<dbReference type="Proteomes" id="UP000273252">
    <property type="component" value="Unassembled WGS sequence"/>
</dbReference>
<evidence type="ECO:0000313" key="12">
    <source>
        <dbReference type="EMBL" id="RJX75799.1"/>
    </source>
</evidence>
<dbReference type="GO" id="GO:0006935">
    <property type="term" value="P:chemotaxis"/>
    <property type="evidence" value="ECO:0007669"/>
    <property type="project" value="InterPro"/>
</dbReference>
<dbReference type="InterPro" id="IPR003660">
    <property type="entry name" value="HAMP_dom"/>
</dbReference>
<accession>A0A3A6R494</accession>
<evidence type="ECO:0000256" key="1">
    <source>
        <dbReference type="ARBA" id="ARBA00004651"/>
    </source>
</evidence>
<dbReference type="OrthoDB" id="2489132at2"/>
<evidence type="ECO:0000256" key="4">
    <source>
        <dbReference type="ARBA" id="ARBA00022989"/>
    </source>
</evidence>
<comment type="similarity">
    <text evidence="7">Belongs to the methyl-accepting chemotaxis (MCP) protein family.</text>
</comment>
<evidence type="ECO:0000256" key="5">
    <source>
        <dbReference type="ARBA" id="ARBA00023136"/>
    </source>
</evidence>
<dbReference type="CDD" id="cd11386">
    <property type="entry name" value="MCP_signal"/>
    <property type="match status" value="1"/>
</dbReference>
<name>A0A3A6R494_9VIBR</name>
<keyword evidence="4 9" id="KW-1133">Transmembrane helix</keyword>
<comment type="caution">
    <text evidence="12">The sequence shown here is derived from an EMBL/GenBank/DDBJ whole genome shotgun (WGS) entry which is preliminary data.</text>
</comment>
<evidence type="ECO:0000256" key="7">
    <source>
        <dbReference type="ARBA" id="ARBA00029447"/>
    </source>
</evidence>
<reference evidence="12 13" key="1">
    <citation type="submission" date="2018-08" db="EMBL/GenBank/DDBJ databases">
        <title>Vibrio isolated from the Eastern China Marginal Seas.</title>
        <authorList>
            <person name="Li Y."/>
        </authorList>
    </citation>
    <scope>NUCLEOTIDE SEQUENCE [LARGE SCALE GENOMIC DNA]</scope>
    <source>
        <strain evidence="12 13">BEI233</strain>
    </source>
</reference>
<dbReference type="PROSITE" id="PS51257">
    <property type="entry name" value="PROKAR_LIPOPROTEIN"/>
    <property type="match status" value="1"/>
</dbReference>
<dbReference type="InterPro" id="IPR004010">
    <property type="entry name" value="Double_Cache_2"/>
</dbReference>
<dbReference type="SMART" id="SM01049">
    <property type="entry name" value="Cache_2"/>
    <property type="match status" value="1"/>
</dbReference>
<dbReference type="SMART" id="SM00304">
    <property type="entry name" value="HAMP"/>
    <property type="match status" value="1"/>
</dbReference>
<dbReference type="GO" id="GO:0004888">
    <property type="term" value="F:transmembrane signaling receptor activity"/>
    <property type="evidence" value="ECO:0007669"/>
    <property type="project" value="InterPro"/>
</dbReference>
<evidence type="ECO:0000256" key="8">
    <source>
        <dbReference type="PROSITE-ProRule" id="PRU00284"/>
    </source>
</evidence>
<evidence type="ECO:0000256" key="2">
    <source>
        <dbReference type="ARBA" id="ARBA00022475"/>
    </source>
</evidence>
<keyword evidence="5 9" id="KW-0472">Membrane</keyword>
<feature type="transmembrane region" description="Helical" evidence="9">
    <location>
        <begin position="190"/>
        <end position="208"/>
    </location>
</feature>
<dbReference type="Pfam" id="PF00672">
    <property type="entry name" value="HAMP"/>
    <property type="match status" value="1"/>
</dbReference>
<keyword evidence="3 9" id="KW-0812">Transmembrane</keyword>